<sequence length="250" mass="29509">MEYVSRYGGREFRYHLCYVPDHKKATIRVHVHPNGMVQVDAPESAQLPEIKSAVQRRARWILKHLDDIEERHRDVRPRQWVSGESMLYLGRRYVLKVINDPNQQKVTCKLLGGQLRVQGNNVSPERTQKVVSQWYRDKARDVFERRLKLMVDTLPWTQTLPPWRIMEMQTQWGSCSPEGAVLLNPHLVKAPTRAIDYVILHELCHLVEHNHSQRFYNLLDRFMPEWRTIKEALDGKAEILLSETALPEFR</sequence>
<dbReference type="Proteomes" id="UP000188726">
    <property type="component" value="Unassembled WGS sequence"/>
</dbReference>
<name>A0AB36K978_9GAMM</name>
<dbReference type="InterPro" id="IPR002725">
    <property type="entry name" value="YgjP-like_metallopeptidase"/>
</dbReference>
<evidence type="ECO:0000313" key="3">
    <source>
        <dbReference type="Proteomes" id="UP000188726"/>
    </source>
</evidence>
<accession>A0AB36K978</accession>
<protein>
    <submittedName>
        <fullName evidence="2">Metal-dependent hydrolase</fullName>
    </submittedName>
</protein>
<organism evidence="2 3">
    <name type="scientific">Salinivibrio kushneri</name>
    <dbReference type="NCBI Taxonomy" id="1908198"/>
    <lineage>
        <taxon>Bacteria</taxon>
        <taxon>Pseudomonadati</taxon>
        <taxon>Pseudomonadota</taxon>
        <taxon>Gammaproteobacteria</taxon>
        <taxon>Vibrionales</taxon>
        <taxon>Vibrionaceae</taxon>
        <taxon>Salinivibrio</taxon>
    </lineage>
</organism>
<proteinExistence type="predicted"/>
<dbReference type="Gene3D" id="3.30.2010.10">
    <property type="entry name" value="Metalloproteases ('zincins'), catalytic domain"/>
    <property type="match status" value="1"/>
</dbReference>
<evidence type="ECO:0000313" key="2">
    <source>
        <dbReference type="EMBL" id="OOE45600.1"/>
    </source>
</evidence>
<comment type="caution">
    <text evidence="2">The sequence shown here is derived from an EMBL/GenBank/DDBJ whole genome shotgun (WGS) entry which is preliminary data.</text>
</comment>
<dbReference type="PANTHER" id="PTHR30399">
    <property type="entry name" value="UNCHARACTERIZED PROTEIN YGJP"/>
    <property type="match status" value="1"/>
</dbReference>
<reference evidence="2 3" key="1">
    <citation type="journal article" date="2017" name="Genome Announc.">
        <title>Draft Genome Sequences of Salinivibrio proteolyticus, Salinivibrio sharmensis, Salinivibrio siamensis, Salinivibrio costicola subsp. alcaliphilus, Salinivibrio costicola subsp. vallismortis, and 29 New Isolates Belonging to the Genus Salinivibrio.</title>
        <authorList>
            <person name="Lopez-Hermoso C."/>
            <person name="de la Haba R.R."/>
            <person name="Sanchez-Porro C."/>
            <person name="Bayliss S.C."/>
            <person name="Feil E.J."/>
            <person name="Ventosa A."/>
        </authorList>
    </citation>
    <scope>NUCLEOTIDE SEQUENCE [LARGE SCALE GENOMIC DNA]</scope>
    <source>
        <strain evidence="2 3">IC202</strain>
    </source>
</reference>
<dbReference type="CDD" id="cd07344">
    <property type="entry name" value="M48_yhfN_like"/>
    <property type="match status" value="1"/>
</dbReference>
<gene>
    <name evidence="2" type="ORF">BZG09_03695</name>
</gene>
<dbReference type="AlphaFoldDB" id="A0AB36K978"/>
<dbReference type="Pfam" id="PF01863">
    <property type="entry name" value="YgjP-like"/>
    <property type="match status" value="1"/>
</dbReference>
<feature type="domain" description="YgjP-like metallopeptidase" evidence="1">
    <location>
        <begin position="26"/>
        <end position="234"/>
    </location>
</feature>
<dbReference type="PANTHER" id="PTHR30399:SF1">
    <property type="entry name" value="UTP PYROPHOSPHATASE"/>
    <property type="match status" value="1"/>
</dbReference>
<dbReference type="GO" id="GO:0016787">
    <property type="term" value="F:hydrolase activity"/>
    <property type="evidence" value="ECO:0007669"/>
    <property type="project" value="UniProtKB-KW"/>
</dbReference>
<evidence type="ECO:0000259" key="1">
    <source>
        <dbReference type="Pfam" id="PF01863"/>
    </source>
</evidence>
<dbReference type="EMBL" id="MUEO01000006">
    <property type="protein sequence ID" value="OOE45600.1"/>
    <property type="molecule type" value="Genomic_DNA"/>
</dbReference>
<keyword evidence="2" id="KW-0378">Hydrolase</keyword>
<dbReference type="InterPro" id="IPR053136">
    <property type="entry name" value="UTP_pyrophosphatase-like"/>
</dbReference>